<dbReference type="AlphaFoldDB" id="A0A9Q8PKK7"/>
<gene>
    <name evidence="5" type="ORF">CLAFUR5_13817</name>
</gene>
<keyword evidence="3" id="KW-1133">Transmembrane helix</keyword>
<dbReference type="PANTHER" id="PTHR14359">
    <property type="entry name" value="HOMO-OLIGOMERIC FLAVIN CONTAINING CYS DECARBOXYLASE FAMILY"/>
    <property type="match status" value="1"/>
</dbReference>
<name>A0A9Q8PKK7_PASFU</name>
<evidence type="ECO:0000313" key="6">
    <source>
        <dbReference type="Proteomes" id="UP000756132"/>
    </source>
</evidence>
<dbReference type="OrthoDB" id="1532798at2759"/>
<dbReference type="SUPFAM" id="SSF52507">
    <property type="entry name" value="Homo-oligomeric flavin-containing Cys decarboxylases, HFCD"/>
    <property type="match status" value="1"/>
</dbReference>
<keyword evidence="6" id="KW-1185">Reference proteome</keyword>
<accession>A0A9Q8PKK7</accession>
<reference evidence="5" key="1">
    <citation type="submission" date="2021-12" db="EMBL/GenBank/DDBJ databases">
        <authorList>
            <person name="Zaccaron A."/>
            <person name="Stergiopoulos I."/>
        </authorList>
    </citation>
    <scope>NUCLEOTIDE SEQUENCE</scope>
    <source>
        <strain evidence="5">Race5_Kim</strain>
    </source>
</reference>
<feature type="domain" description="Flavoprotein" evidence="4">
    <location>
        <begin position="67"/>
        <end position="274"/>
    </location>
</feature>
<dbReference type="GO" id="GO:0010181">
    <property type="term" value="F:FMN binding"/>
    <property type="evidence" value="ECO:0007669"/>
    <property type="project" value="TreeGrafter"/>
</dbReference>
<evidence type="ECO:0000256" key="2">
    <source>
        <dbReference type="ARBA" id="ARBA00038350"/>
    </source>
</evidence>
<feature type="transmembrane region" description="Helical" evidence="3">
    <location>
        <begin position="12"/>
        <end position="28"/>
    </location>
</feature>
<keyword evidence="3" id="KW-0812">Transmembrane</keyword>
<dbReference type="GO" id="GO:0015937">
    <property type="term" value="P:coenzyme A biosynthetic process"/>
    <property type="evidence" value="ECO:0007669"/>
    <property type="project" value="UniProtKB-KW"/>
</dbReference>
<keyword evidence="3" id="KW-0472">Membrane</keyword>
<dbReference type="GO" id="GO:0004633">
    <property type="term" value="F:phosphopantothenoylcysteine decarboxylase activity"/>
    <property type="evidence" value="ECO:0007669"/>
    <property type="project" value="TreeGrafter"/>
</dbReference>
<dbReference type="InterPro" id="IPR036551">
    <property type="entry name" value="Flavin_trans-like"/>
</dbReference>
<dbReference type="InterPro" id="IPR003382">
    <property type="entry name" value="Flavoprotein"/>
</dbReference>
<sequence>MDSTELHPDFLTRTLLFLLSTAVSLLYYRQETQLSTATISSKEKNKTTLPPAPILKAADHANDSKRHLLLACSGSVATIKLPNMIQALSTHKNLSIRIILTSSAAEFLQGQSSEQPSLQAILQMPNVEGIYFDSDEWKQPWTRGASILHIELRRWADLMLIAPLSANGLASLSLGLSGNLLYSVARAWDTTGLIDKPRNGIGKKVIMVAPAMNTAMWNHPVTKRHLDILEGEWNVKNGGWVEVLRPIEKDLACGDMGGGAMREWSEIVEVVQERLG</sequence>
<dbReference type="Gene3D" id="3.40.50.1950">
    <property type="entry name" value="Flavin prenyltransferase-like"/>
    <property type="match status" value="1"/>
</dbReference>
<dbReference type="KEGG" id="ffu:CLAFUR5_13817"/>
<organism evidence="5 6">
    <name type="scientific">Passalora fulva</name>
    <name type="common">Tomato leaf mold</name>
    <name type="synonym">Cladosporium fulvum</name>
    <dbReference type="NCBI Taxonomy" id="5499"/>
    <lineage>
        <taxon>Eukaryota</taxon>
        <taxon>Fungi</taxon>
        <taxon>Dikarya</taxon>
        <taxon>Ascomycota</taxon>
        <taxon>Pezizomycotina</taxon>
        <taxon>Dothideomycetes</taxon>
        <taxon>Dothideomycetidae</taxon>
        <taxon>Mycosphaerellales</taxon>
        <taxon>Mycosphaerellaceae</taxon>
        <taxon>Fulvia</taxon>
    </lineage>
</organism>
<dbReference type="Pfam" id="PF02441">
    <property type="entry name" value="Flavoprotein"/>
    <property type="match status" value="1"/>
</dbReference>
<dbReference type="Proteomes" id="UP000756132">
    <property type="component" value="Chromosome 12"/>
</dbReference>
<proteinExistence type="inferred from homology"/>
<evidence type="ECO:0000256" key="1">
    <source>
        <dbReference type="ARBA" id="ARBA00022993"/>
    </source>
</evidence>
<dbReference type="GeneID" id="71993695"/>
<dbReference type="RefSeq" id="XP_047768517.1">
    <property type="nucleotide sequence ID" value="XM_047912965.1"/>
</dbReference>
<evidence type="ECO:0000313" key="5">
    <source>
        <dbReference type="EMBL" id="UJO24151.1"/>
    </source>
</evidence>
<dbReference type="PANTHER" id="PTHR14359:SF6">
    <property type="entry name" value="PHOSPHOPANTOTHENOYLCYSTEINE DECARBOXYLASE"/>
    <property type="match status" value="1"/>
</dbReference>
<reference evidence="5" key="2">
    <citation type="journal article" date="2022" name="Microb. Genom.">
        <title>A chromosome-scale genome assembly of the tomato pathogen Cladosporium fulvum reveals a compartmentalized genome architecture and the presence of a dispensable chromosome.</title>
        <authorList>
            <person name="Zaccaron A.Z."/>
            <person name="Chen L.H."/>
            <person name="Samaras A."/>
            <person name="Stergiopoulos I."/>
        </authorList>
    </citation>
    <scope>NUCLEOTIDE SEQUENCE</scope>
    <source>
        <strain evidence="5">Race5_Kim</strain>
    </source>
</reference>
<comment type="similarity">
    <text evidence="2">Belongs to the HFCD (homooligomeric flavin containing Cys decarboxylase) superfamily.</text>
</comment>
<evidence type="ECO:0000256" key="3">
    <source>
        <dbReference type="SAM" id="Phobius"/>
    </source>
</evidence>
<keyword evidence="1" id="KW-0173">Coenzyme A biosynthesis</keyword>
<dbReference type="EMBL" id="CP090174">
    <property type="protein sequence ID" value="UJO24151.1"/>
    <property type="molecule type" value="Genomic_DNA"/>
</dbReference>
<protein>
    <submittedName>
        <fullName evidence="5">Coenzyme A biosynthesis protein 3</fullName>
    </submittedName>
</protein>
<evidence type="ECO:0000259" key="4">
    <source>
        <dbReference type="Pfam" id="PF02441"/>
    </source>
</evidence>
<dbReference type="GO" id="GO:0071513">
    <property type="term" value="C:phosphopantothenoylcysteine decarboxylase complex"/>
    <property type="evidence" value="ECO:0007669"/>
    <property type="project" value="TreeGrafter"/>
</dbReference>